<accession>A0A1N7EUV2</accession>
<dbReference type="PANTHER" id="PTHR43649">
    <property type="entry name" value="ARABINOSE-BINDING PROTEIN-RELATED"/>
    <property type="match status" value="1"/>
</dbReference>
<gene>
    <name evidence="4" type="ORF">SAMN05421858_4522</name>
</gene>
<keyword evidence="5" id="KW-1185">Reference proteome</keyword>
<dbReference type="RefSeq" id="WP_076432845.1">
    <property type="nucleotide sequence ID" value="NZ_FTNO01000007.1"/>
</dbReference>
<dbReference type="OrthoDB" id="18034at2157"/>
<dbReference type="InterPro" id="IPR006311">
    <property type="entry name" value="TAT_signal"/>
</dbReference>
<dbReference type="EMBL" id="FTNO01000007">
    <property type="protein sequence ID" value="SIR91911.1"/>
    <property type="molecule type" value="Genomic_DNA"/>
</dbReference>
<keyword evidence="3" id="KW-0732">Signal</keyword>
<evidence type="ECO:0000313" key="4">
    <source>
        <dbReference type="EMBL" id="SIR91911.1"/>
    </source>
</evidence>
<evidence type="ECO:0000256" key="3">
    <source>
        <dbReference type="ARBA" id="ARBA00022729"/>
    </source>
</evidence>
<dbReference type="AlphaFoldDB" id="A0A1N7EUV2"/>
<dbReference type="Gene3D" id="3.40.190.10">
    <property type="entry name" value="Periplasmic binding protein-like II"/>
    <property type="match status" value="1"/>
</dbReference>
<evidence type="ECO:0000256" key="2">
    <source>
        <dbReference type="ARBA" id="ARBA00022448"/>
    </source>
</evidence>
<evidence type="ECO:0000256" key="1">
    <source>
        <dbReference type="ARBA" id="ARBA00008520"/>
    </source>
</evidence>
<dbReference type="PANTHER" id="PTHR43649:SF34">
    <property type="entry name" value="ABC TRANSPORTER PERIPLASMIC-BINDING PROTEIN YCJN-RELATED"/>
    <property type="match status" value="1"/>
</dbReference>
<dbReference type="SUPFAM" id="SSF53850">
    <property type="entry name" value="Periplasmic binding protein-like II"/>
    <property type="match status" value="1"/>
</dbReference>
<proteinExistence type="inferred from homology"/>
<sequence length="444" mass="48602">MTGDHKHGEKTRRTVLKSLGGAAGVTALAGCIGSLGGSGSDSESKDITFWTSNVENDRKKVINGVLDSFESNHEAKVTMNAVKEDDLPTRISSARASDTLPTVAEFGLSPMQKLGSGGLLSTKAADDVISSIGKDKFYKGALDLTKAPDGGHYAIPMYGWVEGMWFRKSVLEDNGLKQPTTWDAMLKAAKTLHKPDKNQYGIVVGTKKTAFARQCFTPFARSNGARVFDKEGNIVFDSKEMIEALDFYGKLSKYTPPGKDTWKTANNTFLNEQSHLIQYSTFIMGDLVDKGEKMVKDTGFAPYVEHKRKSSFGQIVGLNLFESASDSQLESGKTLCEYMMTKKYVDWLHMAPGGMNPVLKKTASSDEFKDNETLKAWGSTVEDVSAAFENIERFGYVDGKAFPELGNITNKFLVAEAISRVTDGESADTVAKEQAKKMRDAIKE</sequence>
<comment type="similarity">
    <text evidence="1">Belongs to the bacterial solute-binding protein 1 family.</text>
</comment>
<name>A0A1N7EUV2_9EURY</name>
<keyword evidence="2" id="KW-0813">Transport</keyword>
<protein>
    <submittedName>
        <fullName evidence="4">Carbohydrate ABC transporter substrate-binding protein, CUT1 family</fullName>
    </submittedName>
</protein>
<dbReference type="PROSITE" id="PS51257">
    <property type="entry name" value="PROKAR_LIPOPROTEIN"/>
    <property type="match status" value="1"/>
</dbReference>
<dbReference type="PROSITE" id="PS51318">
    <property type="entry name" value="TAT"/>
    <property type="match status" value="1"/>
</dbReference>
<organism evidence="4 5">
    <name type="scientific">Haladaptatus litoreus</name>
    <dbReference type="NCBI Taxonomy" id="553468"/>
    <lineage>
        <taxon>Archaea</taxon>
        <taxon>Methanobacteriati</taxon>
        <taxon>Methanobacteriota</taxon>
        <taxon>Stenosarchaea group</taxon>
        <taxon>Halobacteria</taxon>
        <taxon>Halobacteriales</taxon>
        <taxon>Haladaptataceae</taxon>
        <taxon>Haladaptatus</taxon>
    </lineage>
</organism>
<reference evidence="5" key="1">
    <citation type="submission" date="2017-01" db="EMBL/GenBank/DDBJ databases">
        <authorList>
            <person name="Varghese N."/>
            <person name="Submissions S."/>
        </authorList>
    </citation>
    <scope>NUCLEOTIDE SEQUENCE [LARGE SCALE GENOMIC DNA]</scope>
    <source>
        <strain evidence="5">CGMCC 1.7737</strain>
    </source>
</reference>
<dbReference type="Pfam" id="PF01547">
    <property type="entry name" value="SBP_bac_1"/>
    <property type="match status" value="1"/>
</dbReference>
<dbReference type="InterPro" id="IPR006059">
    <property type="entry name" value="SBP"/>
</dbReference>
<dbReference type="InterPro" id="IPR050490">
    <property type="entry name" value="Bact_solute-bd_prot1"/>
</dbReference>
<dbReference type="Proteomes" id="UP000186914">
    <property type="component" value="Unassembled WGS sequence"/>
</dbReference>
<evidence type="ECO:0000313" key="5">
    <source>
        <dbReference type="Proteomes" id="UP000186914"/>
    </source>
</evidence>